<organism evidence="2 3">
    <name type="scientific">Candidatus Magnetaquiglobus chichijimensis</name>
    <dbReference type="NCBI Taxonomy" id="3141448"/>
    <lineage>
        <taxon>Bacteria</taxon>
        <taxon>Pseudomonadati</taxon>
        <taxon>Pseudomonadota</taxon>
        <taxon>Magnetococcia</taxon>
        <taxon>Magnetococcales</taxon>
        <taxon>Candidatus Magnetaquicoccaceae</taxon>
        <taxon>Candidatus Magnetaquiglobus</taxon>
    </lineage>
</organism>
<dbReference type="Proteomes" id="UP001628193">
    <property type="component" value="Unassembled WGS sequence"/>
</dbReference>
<dbReference type="InterPro" id="IPR029151">
    <property type="entry name" value="Sensor-like_sf"/>
</dbReference>
<evidence type="ECO:0000313" key="3">
    <source>
        <dbReference type="Proteomes" id="UP001628193"/>
    </source>
</evidence>
<gene>
    <name evidence="2" type="ORF">SIID45300_01840</name>
</gene>
<dbReference type="InterPro" id="IPR001633">
    <property type="entry name" value="EAL_dom"/>
</dbReference>
<dbReference type="PANTHER" id="PTHR33121">
    <property type="entry name" value="CYCLIC DI-GMP PHOSPHODIESTERASE PDEF"/>
    <property type="match status" value="1"/>
</dbReference>
<proteinExistence type="predicted"/>
<accession>A0ABQ0C9E0</accession>
<dbReference type="SUPFAM" id="SSF103190">
    <property type="entry name" value="Sensory domain-like"/>
    <property type="match status" value="1"/>
</dbReference>
<sequence length="486" mass="55486">MFDIAKTNTNGSHLAFKIRYNTVQLKSWNRTVFNTAIPPTSADQPIDQAPSFDFRLRQDRATRRPFGRMEHAVERFLGHTLSSTFQPIFGLAHRGVVGHEALLRVHDDTGRPISPLAFFHSEHHAKNLLYSDWLSRCLHLRNFVRQSNGQDGWLFLNFHPNVTRTGKSRHFRFTEELLRIHGIEPNRVVVEILEQGFHDESRIVEIVDHYRSLGCLIAVDDFGAGEANFDRIWKLKADIVKLDRSLIVQASRDARARAFLSSISTMLHQAGKLVLLEGIETEEQTLIAMDADVDFVQGYHLARPTPHLTPIRAAEPLLASLSGQLLERERANAHTQTRELNNRIGDFLALFKKKVTGKQTDRHEKRFGKYLKNPGVRRCFVLDGNGIQLGENLEGCAPVNPHRRQLIPLTDARGADWSRRDYFRRAMRYFGQVQVTGPYFSLPDAQDCVTLSLAMRHKNGQVRVYCCDLAWSRAVRPELLIHSHAG</sequence>
<dbReference type="PANTHER" id="PTHR33121:SF70">
    <property type="entry name" value="SIGNALING PROTEIN YKOW"/>
    <property type="match status" value="1"/>
</dbReference>
<dbReference type="SUPFAM" id="SSF141868">
    <property type="entry name" value="EAL domain-like"/>
    <property type="match status" value="1"/>
</dbReference>
<reference evidence="2 3" key="2">
    <citation type="submission" date="2024-09" db="EMBL/GenBank/DDBJ databases">
        <title>Draft genome sequence of Candidatus Magnetaquicoccaceae bacterium FCR-1.</title>
        <authorList>
            <person name="Shimoshige H."/>
            <person name="Shimamura S."/>
            <person name="Taoka A."/>
            <person name="Kobayashi H."/>
            <person name="Maekawa T."/>
        </authorList>
    </citation>
    <scope>NUCLEOTIDE SEQUENCE [LARGE SCALE GENOMIC DNA]</scope>
    <source>
        <strain evidence="2 3">FCR-1</strain>
    </source>
</reference>
<dbReference type="Gene3D" id="3.20.20.450">
    <property type="entry name" value="EAL domain"/>
    <property type="match status" value="1"/>
</dbReference>
<feature type="domain" description="EAL" evidence="1">
    <location>
        <begin position="62"/>
        <end position="318"/>
    </location>
</feature>
<name>A0ABQ0C9E0_9PROT</name>
<dbReference type="InterPro" id="IPR035919">
    <property type="entry name" value="EAL_sf"/>
</dbReference>
<evidence type="ECO:0000313" key="2">
    <source>
        <dbReference type="EMBL" id="GAB0057511.1"/>
    </source>
</evidence>
<comment type="caution">
    <text evidence="2">The sequence shown here is derived from an EMBL/GenBank/DDBJ whole genome shotgun (WGS) entry which is preliminary data.</text>
</comment>
<dbReference type="CDD" id="cd01948">
    <property type="entry name" value="EAL"/>
    <property type="match status" value="1"/>
</dbReference>
<keyword evidence="3" id="KW-1185">Reference proteome</keyword>
<dbReference type="SMART" id="SM00052">
    <property type="entry name" value="EAL"/>
    <property type="match status" value="1"/>
</dbReference>
<dbReference type="PROSITE" id="PS50883">
    <property type="entry name" value="EAL"/>
    <property type="match status" value="1"/>
</dbReference>
<dbReference type="EMBL" id="BAAFGK010000004">
    <property type="protein sequence ID" value="GAB0057511.1"/>
    <property type="molecule type" value="Genomic_DNA"/>
</dbReference>
<dbReference type="InterPro" id="IPR050706">
    <property type="entry name" value="Cyclic-di-GMP_PDE-like"/>
</dbReference>
<dbReference type="Pfam" id="PF00563">
    <property type="entry name" value="EAL"/>
    <property type="match status" value="1"/>
</dbReference>
<protein>
    <recommendedName>
        <fullName evidence="1">EAL domain-containing protein</fullName>
    </recommendedName>
</protein>
<evidence type="ECO:0000259" key="1">
    <source>
        <dbReference type="PROSITE" id="PS50883"/>
    </source>
</evidence>
<dbReference type="Gene3D" id="3.30.450.20">
    <property type="entry name" value="PAS domain"/>
    <property type="match status" value="1"/>
</dbReference>
<reference evidence="2 3" key="1">
    <citation type="submission" date="2024-05" db="EMBL/GenBank/DDBJ databases">
        <authorList>
            <consortium name="Candidatus Magnetaquicoccaceae bacterium FCR-1 genome sequencing consortium"/>
            <person name="Shimoshige H."/>
            <person name="Shimamura S."/>
            <person name="Taoka A."/>
            <person name="Kobayashi H."/>
            <person name="Maekawa T."/>
        </authorList>
    </citation>
    <scope>NUCLEOTIDE SEQUENCE [LARGE SCALE GENOMIC DNA]</scope>
    <source>
        <strain evidence="2 3">FCR-1</strain>
    </source>
</reference>